<dbReference type="Proteomes" id="UP000494203">
    <property type="component" value="Unassembled WGS sequence"/>
</dbReference>
<dbReference type="InterPro" id="IPR015421">
    <property type="entry name" value="PyrdxlP-dep_Trfase_major"/>
</dbReference>
<dbReference type="PANTHER" id="PTHR42790">
    <property type="entry name" value="AMINOTRANSFERASE"/>
    <property type="match status" value="1"/>
</dbReference>
<organism evidence="8 9">
    <name type="scientific">Achromobacter pulmonis</name>
    <dbReference type="NCBI Taxonomy" id="1389932"/>
    <lineage>
        <taxon>Bacteria</taxon>
        <taxon>Pseudomonadati</taxon>
        <taxon>Pseudomonadota</taxon>
        <taxon>Betaproteobacteria</taxon>
        <taxon>Burkholderiales</taxon>
        <taxon>Alcaligenaceae</taxon>
        <taxon>Achromobacter</taxon>
    </lineage>
</organism>
<proteinExistence type="inferred from homology"/>
<evidence type="ECO:0000256" key="3">
    <source>
        <dbReference type="ARBA" id="ARBA00011738"/>
    </source>
</evidence>
<dbReference type="GO" id="GO:0030170">
    <property type="term" value="F:pyridoxal phosphate binding"/>
    <property type="evidence" value="ECO:0007669"/>
    <property type="project" value="InterPro"/>
</dbReference>
<dbReference type="EMBL" id="CADIKZ010000003">
    <property type="protein sequence ID" value="CAB3845496.1"/>
    <property type="molecule type" value="Genomic_DNA"/>
</dbReference>
<dbReference type="GO" id="GO:0047536">
    <property type="term" value="F:2-aminoadipate transaminase activity"/>
    <property type="evidence" value="ECO:0007669"/>
    <property type="project" value="UniProtKB-EC"/>
</dbReference>
<dbReference type="InterPro" id="IPR015424">
    <property type="entry name" value="PyrdxlP-dep_Trfase"/>
</dbReference>
<evidence type="ECO:0000256" key="1">
    <source>
        <dbReference type="ARBA" id="ARBA00001933"/>
    </source>
</evidence>
<reference evidence="8 9" key="1">
    <citation type="submission" date="2020-04" db="EMBL/GenBank/DDBJ databases">
        <authorList>
            <person name="De Canck E."/>
        </authorList>
    </citation>
    <scope>NUCLEOTIDE SEQUENCE [LARGE SCALE GENOMIC DNA]</scope>
    <source>
        <strain evidence="8 9">LMG 26788</strain>
    </source>
</reference>
<dbReference type="InterPro" id="IPR015422">
    <property type="entry name" value="PyrdxlP-dep_Trfase_small"/>
</dbReference>
<comment type="cofactor">
    <cofactor evidence="1">
        <name>pyridoxal 5'-phosphate</name>
        <dbReference type="ChEBI" id="CHEBI:597326"/>
    </cofactor>
</comment>
<evidence type="ECO:0000256" key="5">
    <source>
        <dbReference type="ARBA" id="ARBA00022679"/>
    </source>
</evidence>
<dbReference type="FunFam" id="3.40.640.10:FF:000053">
    <property type="entry name" value="Aminotransferase, class I"/>
    <property type="match status" value="1"/>
</dbReference>
<dbReference type="Gene3D" id="3.40.640.10">
    <property type="entry name" value="Type I PLP-dependent aspartate aminotransferase-like (Major domain)"/>
    <property type="match status" value="1"/>
</dbReference>
<dbReference type="EC" id="2.6.1.39" evidence="8"/>
<protein>
    <submittedName>
        <fullName evidence="8">2-aminoadipate transaminase</fullName>
        <ecNumber evidence="8">2.6.1.39</ecNumber>
    </submittedName>
</protein>
<dbReference type="InterPro" id="IPR004839">
    <property type="entry name" value="Aminotransferase_I/II_large"/>
</dbReference>
<dbReference type="Gene3D" id="3.90.1150.10">
    <property type="entry name" value="Aspartate Aminotransferase, domain 1"/>
    <property type="match status" value="1"/>
</dbReference>
<dbReference type="SUPFAM" id="SSF53383">
    <property type="entry name" value="PLP-dependent transferases"/>
    <property type="match status" value="1"/>
</dbReference>
<dbReference type="Pfam" id="PF00155">
    <property type="entry name" value="Aminotran_1_2"/>
    <property type="match status" value="1"/>
</dbReference>
<dbReference type="RefSeq" id="WP_175140426.1">
    <property type="nucleotide sequence ID" value="NZ_CADIKZ010000003.1"/>
</dbReference>
<sequence>MDQKFADYFVKPLESPIRALFPYLKDPSIIGFAGGNPAVDVFDVAGLREAMAEAMCASADGWAQYSATDGLPRLRQAIIGYMGRRGAPVDEASLLLTAGSQQALDLLARVLVNPGDRIIVERPTYPTAIQTFKSAGARLVGVDSGPDGICLAHLRSILEESSASGRPKALYCVPTFGNPTGRTFSAQNRRGLLALASEFDLLIIEDDPYSALSFEPLDLPSLHRLAQQDASTSGLVVYLSSLSKVMAPGMRIGWMIGAAALVRRCAIAKQSVDLCSSSWTQAAAAVYLEAGRLEAHLPRACEVYAERALAMQSCLSSLLGDRFEFDAPRGGMFIWGRFPARVNTQALLKACIAQGVVFVPGDAFYADDADGSTARLCFSMCSPDRIEAGVRRLAQALDRYQAGQVAD</sequence>
<feature type="domain" description="Aminotransferase class I/classII large" evidence="7">
    <location>
        <begin position="29"/>
        <end position="393"/>
    </location>
</feature>
<name>A0A6S7CNW7_9BURK</name>
<keyword evidence="5 8" id="KW-0808">Transferase</keyword>
<dbReference type="GO" id="GO:1901605">
    <property type="term" value="P:alpha-amino acid metabolic process"/>
    <property type="evidence" value="ECO:0007669"/>
    <property type="project" value="TreeGrafter"/>
</dbReference>
<comment type="subunit">
    <text evidence="3">Homodimer.</text>
</comment>
<evidence type="ECO:0000313" key="9">
    <source>
        <dbReference type="Proteomes" id="UP000494203"/>
    </source>
</evidence>
<evidence type="ECO:0000313" key="8">
    <source>
        <dbReference type="EMBL" id="CAB3845496.1"/>
    </source>
</evidence>
<keyword evidence="4 8" id="KW-0032">Aminotransferase</keyword>
<accession>A0A6S7CNW7</accession>
<dbReference type="CDD" id="cd00609">
    <property type="entry name" value="AAT_like"/>
    <property type="match status" value="1"/>
</dbReference>
<evidence type="ECO:0000256" key="6">
    <source>
        <dbReference type="ARBA" id="ARBA00022898"/>
    </source>
</evidence>
<evidence type="ECO:0000256" key="2">
    <source>
        <dbReference type="ARBA" id="ARBA00007441"/>
    </source>
</evidence>
<dbReference type="AlphaFoldDB" id="A0A6S7CNW7"/>
<evidence type="ECO:0000256" key="4">
    <source>
        <dbReference type="ARBA" id="ARBA00022576"/>
    </source>
</evidence>
<comment type="similarity">
    <text evidence="2">Belongs to the class-I pyridoxal-phosphate-dependent aminotransferase family.</text>
</comment>
<keyword evidence="6" id="KW-0663">Pyridoxal phosphate</keyword>
<gene>
    <name evidence="8" type="primary">lysN_2</name>
    <name evidence="8" type="ORF">LMG26788_01482</name>
</gene>
<dbReference type="PANTHER" id="PTHR42790:SF19">
    <property type="entry name" value="KYNURENINE_ALPHA-AMINOADIPATE AMINOTRANSFERASE, MITOCHONDRIAL"/>
    <property type="match status" value="1"/>
</dbReference>
<keyword evidence="9" id="KW-1185">Reference proteome</keyword>
<evidence type="ECO:0000259" key="7">
    <source>
        <dbReference type="Pfam" id="PF00155"/>
    </source>
</evidence>
<dbReference type="InterPro" id="IPR050859">
    <property type="entry name" value="Class-I_PLP-dep_aminotransf"/>
</dbReference>